<proteinExistence type="predicted"/>
<dbReference type="Proteomes" id="UP000485880">
    <property type="component" value="Unassembled WGS sequence"/>
</dbReference>
<comment type="caution">
    <text evidence="1">The sequence shown here is derived from an EMBL/GenBank/DDBJ whole genome shotgun (WGS) entry which is preliminary data.</text>
</comment>
<dbReference type="AlphaFoldDB" id="A0A8B6MCH6"/>
<accession>A0A8B6MCH6</accession>
<organism evidence="1 2">
    <name type="scientific">Methylocella tundrae</name>
    <dbReference type="NCBI Taxonomy" id="227605"/>
    <lineage>
        <taxon>Bacteria</taxon>
        <taxon>Pseudomonadati</taxon>
        <taxon>Pseudomonadota</taxon>
        <taxon>Alphaproteobacteria</taxon>
        <taxon>Hyphomicrobiales</taxon>
        <taxon>Beijerinckiaceae</taxon>
        <taxon>Methylocella</taxon>
    </lineage>
</organism>
<name>A0A8B6MCH6_METTU</name>
<evidence type="ECO:0000313" key="2">
    <source>
        <dbReference type="Proteomes" id="UP000485880"/>
    </source>
</evidence>
<sequence>MATIPKATQAKITQNVFIIISFKIINTIRGYYAFLSVRRAARLSGKSKSTILRAIRSGRLSARRTDQGAYAVDPADLCRVYPAANTPIETERFRGQNAEELVSANESNAIAPESVAEHAKVESKIGEARDRCRARAEHTVLTRSTPERRPWWVAAFSSASSFSRALLSGALACRARLIALVE</sequence>
<dbReference type="EMBL" id="CABFMQ020000109">
    <property type="protein sequence ID" value="VTZ51706.1"/>
    <property type="molecule type" value="Genomic_DNA"/>
</dbReference>
<gene>
    <name evidence="1" type="ORF">MPC4_50014</name>
</gene>
<reference evidence="1 2" key="1">
    <citation type="submission" date="2019-05" db="EMBL/GenBank/DDBJ databases">
        <authorList>
            <person name="Farhan Ul Haque M."/>
        </authorList>
    </citation>
    <scope>NUCLEOTIDE SEQUENCE [LARGE SCALE GENOMIC DNA]</scope>
    <source>
        <strain evidence="1">2</strain>
    </source>
</reference>
<protein>
    <recommendedName>
        <fullName evidence="3">Helix-turn-helix domain-containing protein</fullName>
    </recommendedName>
</protein>
<evidence type="ECO:0008006" key="3">
    <source>
        <dbReference type="Google" id="ProtNLM"/>
    </source>
</evidence>
<keyword evidence="2" id="KW-1185">Reference proteome</keyword>
<evidence type="ECO:0000313" key="1">
    <source>
        <dbReference type="EMBL" id="VTZ51706.1"/>
    </source>
</evidence>